<keyword evidence="10" id="KW-1185">Reference proteome</keyword>
<evidence type="ECO:0000256" key="1">
    <source>
        <dbReference type="ARBA" id="ARBA00000451"/>
    </source>
</evidence>
<dbReference type="Proteomes" id="UP000005240">
    <property type="component" value="Unassembled WGS sequence"/>
</dbReference>
<evidence type="ECO:0000313" key="10">
    <source>
        <dbReference type="Proteomes" id="UP000005240"/>
    </source>
</evidence>
<evidence type="ECO:0000259" key="7">
    <source>
        <dbReference type="PROSITE" id="PS51700"/>
    </source>
</evidence>
<dbReference type="InterPro" id="IPR005314">
    <property type="entry name" value="Peptidase_C50"/>
</dbReference>
<dbReference type="OrthoDB" id="10255632at2759"/>
<feature type="compositionally biased region" description="Basic and acidic residues" evidence="5">
    <location>
        <begin position="1189"/>
        <end position="1198"/>
    </location>
</feature>
<proteinExistence type="predicted"/>
<dbReference type="SUPFAM" id="SSF48452">
    <property type="entry name" value="TPR-like"/>
    <property type="match status" value="1"/>
</dbReference>
<dbReference type="Pfam" id="PF03568">
    <property type="entry name" value="Separin_C"/>
    <property type="match status" value="1"/>
</dbReference>
<name>A0A180G571_PUCT1</name>
<accession>A0A180G571</accession>
<evidence type="ECO:0000256" key="3">
    <source>
        <dbReference type="ARBA" id="ARBA00022801"/>
    </source>
</evidence>
<gene>
    <name evidence="8" type="ORF">PTTG_00599</name>
</gene>
<dbReference type="EnsemblFungi" id="PTTG_00599-t43_1">
    <property type="protein sequence ID" value="PTTG_00599-t43_1-p1"/>
    <property type="gene ID" value="PTTG_00599"/>
</dbReference>
<organism evidence="8">
    <name type="scientific">Puccinia triticina (isolate 1-1 / race 1 (BBBD))</name>
    <name type="common">Brown leaf rust fungus</name>
    <dbReference type="NCBI Taxonomy" id="630390"/>
    <lineage>
        <taxon>Eukaryota</taxon>
        <taxon>Fungi</taxon>
        <taxon>Dikarya</taxon>
        <taxon>Basidiomycota</taxon>
        <taxon>Pucciniomycotina</taxon>
        <taxon>Pucciniomycetes</taxon>
        <taxon>Pucciniales</taxon>
        <taxon>Pucciniaceae</taxon>
        <taxon>Puccinia</taxon>
    </lineage>
</organism>
<reference evidence="8" key="1">
    <citation type="submission" date="2009-11" db="EMBL/GenBank/DDBJ databases">
        <authorList>
            <consortium name="The Broad Institute Genome Sequencing Platform"/>
            <person name="Ward D."/>
            <person name="Feldgarden M."/>
            <person name="Earl A."/>
            <person name="Young S.K."/>
            <person name="Zeng Q."/>
            <person name="Koehrsen M."/>
            <person name="Alvarado L."/>
            <person name="Berlin A."/>
            <person name="Bochicchio J."/>
            <person name="Borenstein D."/>
            <person name="Chapman S.B."/>
            <person name="Chen Z."/>
            <person name="Engels R."/>
            <person name="Freedman E."/>
            <person name="Gellesch M."/>
            <person name="Goldberg J."/>
            <person name="Griggs A."/>
            <person name="Gujja S."/>
            <person name="Heilman E."/>
            <person name="Heiman D."/>
            <person name="Hepburn T."/>
            <person name="Howarth C."/>
            <person name="Jen D."/>
            <person name="Larson L."/>
            <person name="Lewis B."/>
            <person name="Mehta T."/>
            <person name="Park D."/>
            <person name="Pearson M."/>
            <person name="Roberts A."/>
            <person name="Saif S."/>
            <person name="Shea T."/>
            <person name="Shenoy N."/>
            <person name="Sisk P."/>
            <person name="Stolte C."/>
            <person name="Sykes S."/>
            <person name="Thomson T."/>
            <person name="Walk T."/>
            <person name="White J."/>
            <person name="Yandava C."/>
            <person name="Izard J."/>
            <person name="Baranova O.V."/>
            <person name="Blanton J.M."/>
            <person name="Tanner A.C."/>
            <person name="Dewhirst F.E."/>
            <person name="Haas B."/>
            <person name="Nusbaum C."/>
            <person name="Birren B."/>
        </authorList>
    </citation>
    <scope>NUCLEOTIDE SEQUENCE [LARGE SCALE GENOMIC DNA]</scope>
    <source>
        <strain evidence="8">1-1 BBBD Race 1</strain>
    </source>
</reference>
<evidence type="ECO:0000256" key="5">
    <source>
        <dbReference type="SAM" id="MobiDB-lite"/>
    </source>
</evidence>
<feature type="region of interest" description="Disordered" evidence="5">
    <location>
        <begin position="267"/>
        <end position="287"/>
    </location>
</feature>
<dbReference type="InterPro" id="IPR011990">
    <property type="entry name" value="TPR-like_helical_dom_sf"/>
</dbReference>
<dbReference type="PROSITE" id="PS51700">
    <property type="entry name" value="SEPARIN"/>
    <property type="match status" value="1"/>
</dbReference>
<dbReference type="EMBL" id="ADAS02000290">
    <property type="protein sequence ID" value="OAV87750.1"/>
    <property type="molecule type" value="Genomic_DNA"/>
</dbReference>
<dbReference type="VEuPathDB" id="FungiDB:PTTG_00599"/>
<feature type="region of interest" description="Disordered" evidence="5">
    <location>
        <begin position="1139"/>
        <end position="1210"/>
    </location>
</feature>
<reference evidence="9 10" key="3">
    <citation type="journal article" date="2017" name="G3 (Bethesda)">
        <title>Comparative analysis highlights variable genome content of wheat rusts and divergence of the mating loci.</title>
        <authorList>
            <person name="Cuomo C.A."/>
            <person name="Bakkeren G."/>
            <person name="Khalil H.B."/>
            <person name="Panwar V."/>
            <person name="Joly D."/>
            <person name="Linning R."/>
            <person name="Sakthikumar S."/>
            <person name="Song X."/>
            <person name="Adiconis X."/>
            <person name="Fan L."/>
            <person name="Goldberg J.M."/>
            <person name="Levin J.Z."/>
            <person name="Young S."/>
            <person name="Zeng Q."/>
            <person name="Anikster Y."/>
            <person name="Bruce M."/>
            <person name="Wang M."/>
            <person name="Yin C."/>
            <person name="McCallum B."/>
            <person name="Szabo L.J."/>
            <person name="Hulbert S."/>
            <person name="Chen X."/>
            <person name="Fellers J.P."/>
        </authorList>
    </citation>
    <scope>NUCLEOTIDE SEQUENCE</scope>
    <source>
        <strain evidence="9">isolate 1-1 / race 1 (BBBD)</strain>
        <strain evidence="10">Isolate 1-1 / race 1 (BBBD)</strain>
    </source>
</reference>
<dbReference type="GO" id="GO:0072686">
    <property type="term" value="C:mitotic spindle"/>
    <property type="evidence" value="ECO:0007669"/>
    <property type="project" value="TreeGrafter"/>
</dbReference>
<dbReference type="GO" id="GO:0044732">
    <property type="term" value="C:mitotic spindle pole body"/>
    <property type="evidence" value="ECO:0007669"/>
    <property type="project" value="TreeGrafter"/>
</dbReference>
<dbReference type="InterPro" id="IPR030397">
    <property type="entry name" value="SEPARIN_core_dom"/>
</dbReference>
<reference evidence="9" key="4">
    <citation type="submission" date="2025-05" db="UniProtKB">
        <authorList>
            <consortium name="EnsemblFungi"/>
        </authorList>
    </citation>
    <scope>IDENTIFICATION</scope>
    <source>
        <strain evidence="9">isolate 1-1 / race 1 (BBBD)</strain>
    </source>
</reference>
<keyword evidence="6" id="KW-0472">Membrane</keyword>
<feature type="compositionally biased region" description="Polar residues" evidence="5">
    <location>
        <begin position="1199"/>
        <end position="1210"/>
    </location>
</feature>
<dbReference type="PANTHER" id="PTHR12792">
    <property type="entry name" value="EXTRA SPINDLE POLES 1-RELATED"/>
    <property type="match status" value="1"/>
</dbReference>
<protein>
    <recommendedName>
        <fullName evidence="2">separase</fullName>
        <ecNumber evidence="2">3.4.22.49</ecNumber>
    </recommendedName>
</protein>
<dbReference type="GO" id="GO:0051307">
    <property type="term" value="P:meiotic chromosome separation"/>
    <property type="evidence" value="ECO:0007669"/>
    <property type="project" value="TreeGrafter"/>
</dbReference>
<keyword evidence="3" id="KW-0378">Hydrolase</keyword>
<keyword evidence="4" id="KW-0159">Chromosome partition</keyword>
<dbReference type="GO" id="GO:0005737">
    <property type="term" value="C:cytoplasm"/>
    <property type="evidence" value="ECO:0007669"/>
    <property type="project" value="TreeGrafter"/>
</dbReference>
<evidence type="ECO:0000256" key="4">
    <source>
        <dbReference type="ARBA" id="ARBA00022829"/>
    </source>
</evidence>
<keyword evidence="6" id="KW-0812">Transmembrane</keyword>
<evidence type="ECO:0000313" key="9">
    <source>
        <dbReference type="EnsemblFungi" id="PTTG_00599-t43_1-p1"/>
    </source>
</evidence>
<evidence type="ECO:0000256" key="6">
    <source>
        <dbReference type="SAM" id="Phobius"/>
    </source>
</evidence>
<dbReference type="GO" id="GO:0006508">
    <property type="term" value="P:proteolysis"/>
    <property type="evidence" value="ECO:0007669"/>
    <property type="project" value="InterPro"/>
</dbReference>
<evidence type="ECO:0000256" key="2">
    <source>
        <dbReference type="ARBA" id="ARBA00012489"/>
    </source>
</evidence>
<sequence>MGAAHRGLDGGFAFLVDILVVLLVIVVLLVLVLVVVVVGGEIAEGGGVWTGAGGGGRVEEVVEAEDRVLVPCAPVFGRRLQMAQQLLQLRVLPSVAGPSPRVVAAHLPRLVPRPTARTRSLPVPSTVSVYLLASPMAFACWGEMRCGSISKVQRSRPVLKTPRGSEHELWAALIPRPDPRDTLGPEALFPLFKTSATSIRHPARHCTYLLARIAQAARRMSRQSPPATRRRNKQALPLGEQINLAMKNVNISLSKLSTIRQTGWKAPSILADPGSTTSKKPAREPSSIAPDCTLEEALDAILQGHTATQNLRSLISNSAFSKKSYDVERAGLALVNHAIELKLYNSALRLLAVAHASLQALISRLTPALPPTATPKPIDPSPIASTSWQSYSKVMSFLTPNNHDEESTPHLISAAVLVLTAVAQGFQAFLNGNIGTVASVSRGSARQAPPTAPAESTQTAQIRADCCLCALESCNALFKWIVSLLGDHLSSPPDELVIKKILGAVQACYSATVKACSSWEDLLEPRLLFKLRKSAVLLLLACQIRLKELAPAGTSMEQARRTLLLYARSSPHQLSDVVSEARTFFTQIVQIVQSKETPDANCATRNAGWRSLCEAVIGLARKIGDVELVNQASTFLYSTSETTYDQSRVTPDGQPSKEGSASDKHVGLLLLKITATSTALDLYLKTAEDKETANQLEKSTLTLAALGHQRATMSTEQHQKMNIFIDKLRRACARALRKATANDGSPPTSDVYTACARVSQAIIDLWLKDIERPADKPVLDPAILSMMITGTAETLIALAESSFQLNSPDSHHKALKHLSQCAPLLQLLPEPDVSVIRCLTSTYYNTGVALYQADKLAMAINFVRPSCELPSRFFKILQTDAVPPTWSHYDDANGELEVLKRQLLKRWELLAICYLQIDKSQSYQAYVSAVASHSEVDFRTLGKIADDGSGPQCAVDALPGLCKLVQRVTWLAACDMLLPMSKCSLLESLAPNQLSSSEIGAILELQLQYLYQNTRKSECRLALKAILDDCSQIYQPAAHPFRRARTLIRLMEWHVSMSTESKSGSTFQILKQLLAEVSDLLDTSNSGLDDCFKPYAQQFHALAYMWLAVCSQSRNLQKEFLDATESAISALEKVPLPPTPVKLGPTLKKEPAPKSKPRATIKATAQPRTRAAVAKPNQGTNLLATPPSKRIDRTDSMRTPEQQGASKSTRTLFQSNKNNVISTNGAMDALHLDDRERLVQHLMLFTHILGAHGLVSQKLRLLRFLQDLSSARTSVSDSKHSEGRIATMIELASTYLHCEEYSSASTLLTDAERFIQSLPTHTFPGALASESLISLLYSRCFSEADDLESADSVFISAGEKWALAVEEEEYTTRNADISPAQKVIKRTKFLRTIALASFTYSHIQEKQGDLALAIEFATRAVRLLHRASSNILRISNPPQTTVSNAPTKPIHDVFSSNTKAEDCAPLPEIASEVNPHSFTVDSHPVGEITWQVAAMIPVALSRVIGLYINRGSPRMAEAYLNQFSTVAGQIGSHRLKISATVIRANILTLKRQFDAAHNALQDASSMMEDRRTFELAEIYMLKCQISYQLKSFNEAKANCTELARVLQDLDGNHCGSAHRPTSPLNSSRMSTQSSRGLLLAPTAPAQSLLIAAQTNRIQVLVARAMRRPEQVSQPLRLLSKMPYKIREKVFETTLLAMLGLDDVLQNFRVDPLLAVLSEAMIVIPSLERHPDQSKNFQDQFPQLSRSLKTMEEVLTKRTLGCADIPNLYETVHVLITLKFINSILQRERKNVAGEVAALLDFVCSLTIRREMIECVRAKSRVVGPGDDTSWPSEVKAKQSLSSGDELPIASISGAGSRRWEHVACHHRNDIISPAKYRPLPALPAGWHVVSIHLAFDQDSLFLIQHNQTCDPLGVKLPLDRFNRREGGDELFTLKVALEELQAIVSKSNAATQRARHVTGRQDKISWWQERKDLDIRMRNLIERIENDWLGACKGLLRPSNKVNDMATLQAALENIFRHHLICSQDKTVYNRPLDEHIVNCFISLPINCRDEDLEDLIQFVVDSYQIHEAPVVGDEVDVDQVVCELRNLQKEFLVGYSEEECSPQHLFLILDKNLHGFPWEVLPILTGHSVSRIPSLSFLRDRLGDEQANDLAPLSIDPTRTSYILNPSGDLTSTQLKFEGWLESQPSWNGIKGRSPSSEEVKQALLSSNLMLYFGHGGAEQYIRSQTIKQLPRCAVAMLWGCSSGMLHDQGDFDPTGTPYAYMLAGCPALLANLWDVTDKDIDKLALDLFKKTGLESDDQDRGRSSSSSMTLTGALASARSSCQLKYLNGAAPIVYGIPVKFEVRRGTAHQKPSMSP</sequence>
<dbReference type="GO" id="GO:0005634">
    <property type="term" value="C:nucleus"/>
    <property type="evidence" value="ECO:0007669"/>
    <property type="project" value="InterPro"/>
</dbReference>
<feature type="domain" description="Peptidase C50" evidence="7">
    <location>
        <begin position="2158"/>
        <end position="2253"/>
    </location>
</feature>
<dbReference type="STRING" id="630390.A0A180G571"/>
<dbReference type="GO" id="GO:0004197">
    <property type="term" value="F:cysteine-type endopeptidase activity"/>
    <property type="evidence" value="ECO:0007669"/>
    <property type="project" value="InterPro"/>
</dbReference>
<keyword evidence="6" id="KW-1133">Transmembrane helix</keyword>
<feature type="transmembrane region" description="Helical" evidence="6">
    <location>
        <begin position="12"/>
        <end position="38"/>
    </location>
</feature>
<dbReference type="EC" id="3.4.22.49" evidence="2"/>
<comment type="catalytic activity">
    <reaction evidence="1">
        <text>All bonds known to be hydrolyzed by this endopeptidase have arginine in P1 and an acidic residue in P4. P6 is often occupied by an acidic residue or by a hydroxy-amino-acid residue, the phosphorylation of which enhances cleavage.</text>
        <dbReference type="EC" id="3.4.22.49"/>
    </reaction>
</comment>
<reference evidence="8" key="2">
    <citation type="submission" date="2016-05" db="EMBL/GenBank/DDBJ databases">
        <title>Comparative analysis highlights variable genome content of wheat rusts and divergence of the mating loci.</title>
        <authorList>
            <person name="Cuomo C.A."/>
            <person name="Bakkeren G."/>
            <person name="Szabo L."/>
            <person name="Khalil H."/>
            <person name="Joly D."/>
            <person name="Goldberg J."/>
            <person name="Young S."/>
            <person name="Zeng Q."/>
            <person name="Fellers J."/>
        </authorList>
    </citation>
    <scope>NUCLEOTIDE SEQUENCE [LARGE SCALE GENOMIC DNA]</scope>
    <source>
        <strain evidence="8">1-1 BBBD Race 1</strain>
    </source>
</reference>
<dbReference type="PANTHER" id="PTHR12792:SF0">
    <property type="entry name" value="SEPARIN"/>
    <property type="match status" value="1"/>
</dbReference>
<evidence type="ECO:0000313" key="8">
    <source>
        <dbReference type="EMBL" id="OAV87750.1"/>
    </source>
</evidence>